<dbReference type="InterPro" id="IPR001305">
    <property type="entry name" value="HSP_DnaJ_Cys-rich_dom"/>
</dbReference>
<dbReference type="AlphaFoldDB" id="A0AAD1UJV1"/>
<feature type="region of interest" description="Disordered" evidence="6">
    <location>
        <begin position="115"/>
        <end position="135"/>
    </location>
</feature>
<evidence type="ECO:0000256" key="2">
    <source>
        <dbReference type="ARBA" id="ARBA00022737"/>
    </source>
</evidence>
<evidence type="ECO:0000256" key="1">
    <source>
        <dbReference type="ARBA" id="ARBA00022723"/>
    </source>
</evidence>
<dbReference type="EMBL" id="CAMPGE010011936">
    <property type="protein sequence ID" value="CAI2370733.1"/>
    <property type="molecule type" value="Genomic_DNA"/>
</dbReference>
<evidence type="ECO:0000259" key="8">
    <source>
        <dbReference type="PROSITE" id="PS51188"/>
    </source>
</evidence>
<feature type="domain" description="J" evidence="7">
    <location>
        <begin position="37"/>
        <end position="100"/>
    </location>
</feature>
<accession>A0AAD1UJV1</accession>
<dbReference type="GO" id="GO:0051082">
    <property type="term" value="F:unfolded protein binding"/>
    <property type="evidence" value="ECO:0007669"/>
    <property type="project" value="InterPro"/>
</dbReference>
<dbReference type="InterPro" id="IPR036869">
    <property type="entry name" value="J_dom_sf"/>
</dbReference>
<evidence type="ECO:0000313" key="10">
    <source>
        <dbReference type="Proteomes" id="UP001295684"/>
    </source>
</evidence>
<dbReference type="Pfam" id="PF00226">
    <property type="entry name" value="DnaJ"/>
    <property type="match status" value="1"/>
</dbReference>
<evidence type="ECO:0000256" key="3">
    <source>
        <dbReference type="ARBA" id="ARBA00022771"/>
    </source>
</evidence>
<dbReference type="SUPFAM" id="SSF49493">
    <property type="entry name" value="HSP40/DnaJ peptide-binding domain"/>
    <property type="match status" value="2"/>
</dbReference>
<feature type="compositionally biased region" description="Basic and acidic residues" evidence="6">
    <location>
        <begin position="161"/>
        <end position="171"/>
    </location>
</feature>
<dbReference type="PROSITE" id="PS51188">
    <property type="entry name" value="ZF_CR"/>
    <property type="match status" value="1"/>
</dbReference>
<evidence type="ECO:0008006" key="11">
    <source>
        <dbReference type="Google" id="ProtNLM"/>
    </source>
</evidence>
<dbReference type="Pfam" id="PF00684">
    <property type="entry name" value="DnaJ_CXXCXGXG"/>
    <property type="match status" value="1"/>
</dbReference>
<dbReference type="Gene3D" id="2.60.260.20">
    <property type="entry name" value="Urease metallochaperone UreE, N-terminal domain"/>
    <property type="match status" value="2"/>
</dbReference>
<keyword evidence="1 5" id="KW-0479">Metal-binding</keyword>
<dbReference type="GO" id="GO:0005737">
    <property type="term" value="C:cytoplasm"/>
    <property type="evidence" value="ECO:0007669"/>
    <property type="project" value="TreeGrafter"/>
</dbReference>
<dbReference type="SUPFAM" id="SSF57938">
    <property type="entry name" value="DnaJ/Hsp40 cysteine-rich domain"/>
    <property type="match status" value="1"/>
</dbReference>
<keyword evidence="3 5" id="KW-0863">Zinc-finger</keyword>
<dbReference type="InterPro" id="IPR001623">
    <property type="entry name" value="DnaJ_domain"/>
</dbReference>
<evidence type="ECO:0000256" key="4">
    <source>
        <dbReference type="ARBA" id="ARBA00022833"/>
    </source>
</evidence>
<dbReference type="Pfam" id="PF01556">
    <property type="entry name" value="DnaJ_C"/>
    <property type="match status" value="1"/>
</dbReference>
<gene>
    <name evidence="9" type="ORF">ECRASSUSDP1_LOCUS12051</name>
</gene>
<comment type="caution">
    <text evidence="9">The sequence shown here is derived from an EMBL/GenBank/DDBJ whole genome shotgun (WGS) entry which is preliminary data.</text>
</comment>
<dbReference type="PROSITE" id="PS50076">
    <property type="entry name" value="DNAJ_2"/>
    <property type="match status" value="1"/>
</dbReference>
<evidence type="ECO:0000259" key="7">
    <source>
        <dbReference type="PROSITE" id="PS50076"/>
    </source>
</evidence>
<feature type="region of interest" description="Disordered" evidence="6">
    <location>
        <begin position="151"/>
        <end position="171"/>
    </location>
</feature>
<organism evidence="9 10">
    <name type="scientific">Euplotes crassus</name>
    <dbReference type="NCBI Taxonomy" id="5936"/>
    <lineage>
        <taxon>Eukaryota</taxon>
        <taxon>Sar</taxon>
        <taxon>Alveolata</taxon>
        <taxon>Ciliophora</taxon>
        <taxon>Intramacronucleata</taxon>
        <taxon>Spirotrichea</taxon>
        <taxon>Hypotrichia</taxon>
        <taxon>Euplotida</taxon>
        <taxon>Euplotidae</taxon>
        <taxon>Moneuplotes</taxon>
    </lineage>
</organism>
<dbReference type="PRINTS" id="PR00625">
    <property type="entry name" value="JDOMAIN"/>
</dbReference>
<dbReference type="CDD" id="cd10747">
    <property type="entry name" value="DnaJ_C"/>
    <property type="match status" value="1"/>
</dbReference>
<dbReference type="Gene3D" id="2.10.230.10">
    <property type="entry name" value="Heat shock protein DnaJ, cysteine-rich domain"/>
    <property type="match status" value="1"/>
</dbReference>
<keyword evidence="4 5" id="KW-0862">Zinc</keyword>
<dbReference type="SUPFAM" id="SSF46565">
    <property type="entry name" value="Chaperone J-domain"/>
    <property type="match status" value="1"/>
</dbReference>
<dbReference type="CDD" id="cd10719">
    <property type="entry name" value="DnaJ_zf"/>
    <property type="match status" value="1"/>
</dbReference>
<dbReference type="SMART" id="SM00271">
    <property type="entry name" value="DnaJ"/>
    <property type="match status" value="1"/>
</dbReference>
<dbReference type="Proteomes" id="UP001295684">
    <property type="component" value="Unassembled WGS sequence"/>
</dbReference>
<sequence>MLGKLCTRQGIGIVGNRILGSNLVVRVPVRFRHSMTNLYESLGVKRKATQEEIEEAYNALKAVFTEGEIDSMADAMMADAKMAYECLSNPEKRAEYDEYLTSHLKMSSYQRRFEGDFSESDTEEEEKFRNRGKDRAKRRFEEQDEFFNNNFMHKNQSSRRHQPDDDFKDAKKFSSKGEDIKVEITIDFQESVRGVAKGIMIDRQIKCPTCKGSRAANPDEISTCYSCKGKGLKKDQLFGNLVKCNTCDGHGKIPIKRCGTCDGTGLVSQGIGENISIPPLTEHENYLKLGNLGHVSAYESGEPGDLLVKIDIYNNGHYIRDGFDIYSLLPVTMSDALLGTYLEVTTIDGNKEKVAIQSGTMHKQLIKIPHKGLYDQKAEKYGDHYAKVYLQIPEKVSQEVKDLIKQSF</sequence>
<keyword evidence="2" id="KW-0677">Repeat</keyword>
<keyword evidence="10" id="KW-1185">Reference proteome</keyword>
<name>A0AAD1UJV1_EUPCR</name>
<dbReference type="PANTHER" id="PTHR43096">
    <property type="entry name" value="DNAJ HOMOLOG 1, MITOCHONDRIAL-RELATED"/>
    <property type="match status" value="1"/>
</dbReference>
<reference evidence="9" key="1">
    <citation type="submission" date="2023-07" db="EMBL/GenBank/DDBJ databases">
        <authorList>
            <consortium name="AG Swart"/>
            <person name="Singh M."/>
            <person name="Singh A."/>
            <person name="Seah K."/>
            <person name="Emmerich C."/>
        </authorList>
    </citation>
    <scope>NUCLEOTIDE SEQUENCE</scope>
    <source>
        <strain evidence="9">DP1</strain>
    </source>
</reference>
<dbReference type="GO" id="GO:0042026">
    <property type="term" value="P:protein refolding"/>
    <property type="evidence" value="ECO:0007669"/>
    <property type="project" value="TreeGrafter"/>
</dbReference>
<evidence type="ECO:0000256" key="6">
    <source>
        <dbReference type="SAM" id="MobiDB-lite"/>
    </source>
</evidence>
<dbReference type="Gene3D" id="1.10.287.110">
    <property type="entry name" value="DnaJ domain"/>
    <property type="match status" value="1"/>
</dbReference>
<dbReference type="PANTHER" id="PTHR43096:SF10">
    <property type="entry name" value="CHAPERONE PROTEIN DNAJ A6, CHLOROPLASTIC"/>
    <property type="match status" value="1"/>
</dbReference>
<dbReference type="InterPro" id="IPR036410">
    <property type="entry name" value="HSP_DnaJ_Cys-rich_dom_sf"/>
</dbReference>
<dbReference type="GO" id="GO:0031072">
    <property type="term" value="F:heat shock protein binding"/>
    <property type="evidence" value="ECO:0007669"/>
    <property type="project" value="InterPro"/>
</dbReference>
<evidence type="ECO:0000313" key="9">
    <source>
        <dbReference type="EMBL" id="CAI2370733.1"/>
    </source>
</evidence>
<evidence type="ECO:0000256" key="5">
    <source>
        <dbReference type="PROSITE-ProRule" id="PRU00546"/>
    </source>
</evidence>
<dbReference type="InterPro" id="IPR002939">
    <property type="entry name" value="DnaJ_C"/>
</dbReference>
<dbReference type="InterPro" id="IPR008971">
    <property type="entry name" value="HSP40/DnaJ_pept-bd"/>
</dbReference>
<feature type="zinc finger region" description="CR-type" evidence="5">
    <location>
        <begin position="194"/>
        <end position="270"/>
    </location>
</feature>
<dbReference type="GO" id="GO:0008270">
    <property type="term" value="F:zinc ion binding"/>
    <property type="evidence" value="ECO:0007669"/>
    <property type="project" value="UniProtKB-KW"/>
</dbReference>
<feature type="compositionally biased region" description="Acidic residues" evidence="6">
    <location>
        <begin position="116"/>
        <end position="125"/>
    </location>
</feature>
<protein>
    <recommendedName>
        <fullName evidence="11">Chaperone protein DnaJ</fullName>
    </recommendedName>
</protein>
<feature type="domain" description="CR-type" evidence="8">
    <location>
        <begin position="194"/>
        <end position="270"/>
    </location>
</feature>
<proteinExistence type="predicted"/>